<dbReference type="EMBL" id="BAABIC010000001">
    <property type="protein sequence ID" value="GAA4674321.1"/>
    <property type="molecule type" value="Genomic_DNA"/>
</dbReference>
<gene>
    <name evidence="1" type="ORF">GCM10023215_02360</name>
</gene>
<protein>
    <submittedName>
        <fullName evidence="1">Uncharacterized protein</fullName>
    </submittedName>
</protein>
<sequence>MSSETGMPHDYGHHDVTFGRVHGEPAALVLPAIPESASASREDLARRRISAMTGRCPCGAALRLPNRAERRAAVRAGQVLSVAIEHEDDCPAIAEALR</sequence>
<dbReference type="Proteomes" id="UP001500325">
    <property type="component" value="Unassembled WGS sequence"/>
</dbReference>
<proteinExistence type="predicted"/>
<evidence type="ECO:0000313" key="2">
    <source>
        <dbReference type="Proteomes" id="UP001500325"/>
    </source>
</evidence>
<accession>A0ABP8VX48</accession>
<keyword evidence="2" id="KW-1185">Reference proteome</keyword>
<comment type="caution">
    <text evidence="1">The sequence shown here is derived from an EMBL/GenBank/DDBJ whole genome shotgun (WGS) entry which is preliminary data.</text>
</comment>
<organism evidence="1 2">
    <name type="scientific">Pseudonocardia yuanmonensis</name>
    <dbReference type="NCBI Taxonomy" id="1095914"/>
    <lineage>
        <taxon>Bacteria</taxon>
        <taxon>Bacillati</taxon>
        <taxon>Actinomycetota</taxon>
        <taxon>Actinomycetes</taxon>
        <taxon>Pseudonocardiales</taxon>
        <taxon>Pseudonocardiaceae</taxon>
        <taxon>Pseudonocardia</taxon>
    </lineage>
</organism>
<evidence type="ECO:0000313" key="1">
    <source>
        <dbReference type="EMBL" id="GAA4674321.1"/>
    </source>
</evidence>
<reference evidence="2" key="1">
    <citation type="journal article" date="2019" name="Int. J. Syst. Evol. Microbiol.">
        <title>The Global Catalogue of Microorganisms (GCM) 10K type strain sequencing project: providing services to taxonomists for standard genome sequencing and annotation.</title>
        <authorList>
            <consortium name="The Broad Institute Genomics Platform"/>
            <consortium name="The Broad Institute Genome Sequencing Center for Infectious Disease"/>
            <person name="Wu L."/>
            <person name="Ma J."/>
        </authorList>
    </citation>
    <scope>NUCLEOTIDE SEQUENCE [LARGE SCALE GENOMIC DNA]</scope>
    <source>
        <strain evidence="2">JCM 18055</strain>
    </source>
</reference>
<dbReference type="RefSeq" id="WP_345377731.1">
    <property type="nucleotide sequence ID" value="NZ_BAABIC010000001.1"/>
</dbReference>
<name>A0ABP8VX48_9PSEU</name>